<feature type="region of interest" description="Disordered" evidence="1">
    <location>
        <begin position="88"/>
        <end position="117"/>
    </location>
</feature>
<keyword evidence="3" id="KW-1185">Reference proteome</keyword>
<reference evidence="2 3" key="1">
    <citation type="submission" date="2019-03" db="EMBL/GenBank/DDBJ databases">
        <title>Genomic Encyclopedia of Archaeal and Bacterial Type Strains, Phase II (KMG-II): from individual species to whole genera.</title>
        <authorList>
            <person name="Goeker M."/>
        </authorList>
    </citation>
    <scope>NUCLEOTIDE SEQUENCE [LARGE SCALE GENOMIC DNA]</scope>
    <source>
        <strain evidence="2 3">DSM 24782</strain>
    </source>
</reference>
<accession>A0A4R7FQK7</accession>
<evidence type="ECO:0000313" key="3">
    <source>
        <dbReference type="Proteomes" id="UP000295344"/>
    </source>
</evidence>
<evidence type="ECO:0000313" key="2">
    <source>
        <dbReference type="EMBL" id="TDS79986.1"/>
    </source>
</evidence>
<gene>
    <name evidence="2" type="ORF">CLV52_0532</name>
</gene>
<dbReference type="PANTHER" id="PTHR34389">
    <property type="entry name" value="L-RHAMNOSE MUTAROTASE"/>
    <property type="match status" value="1"/>
</dbReference>
<comment type="caution">
    <text evidence="2">The sequence shown here is derived from an EMBL/GenBank/DDBJ whole genome shotgun (WGS) entry which is preliminary data.</text>
</comment>
<proteinExistence type="predicted"/>
<dbReference type="GO" id="GO:0016857">
    <property type="term" value="F:racemase and epimerase activity, acting on carbohydrates and derivatives"/>
    <property type="evidence" value="ECO:0007669"/>
    <property type="project" value="InterPro"/>
</dbReference>
<dbReference type="Pfam" id="PF05336">
    <property type="entry name" value="rhaM"/>
    <property type="match status" value="1"/>
</dbReference>
<dbReference type="InterPro" id="IPR008000">
    <property type="entry name" value="Rham/fucose_mutarotase"/>
</dbReference>
<name>A0A4R7FQK7_9MICO</name>
<dbReference type="Gene3D" id="3.30.70.100">
    <property type="match status" value="1"/>
</dbReference>
<dbReference type="PANTHER" id="PTHR34389:SF2">
    <property type="entry name" value="L-RHAMNOSE MUTAROTASE"/>
    <property type="match status" value="1"/>
</dbReference>
<dbReference type="RefSeq" id="WP_246017923.1">
    <property type="nucleotide sequence ID" value="NZ_BAAARP010000001.1"/>
</dbReference>
<sequence length="117" mass="13641">MSEGERPVRRVCQMTRLAPGKREEYLELHAAVWPAVEQRIREAGLENYTIFVRDDLLIGYYEYRGEDLDAALRFIGEDPETQRWWTFTDPCQVDPEPSSPGGPWRDMTEAWHLSPEG</sequence>
<dbReference type="EMBL" id="SOAM01000001">
    <property type="protein sequence ID" value="TDS79986.1"/>
    <property type="molecule type" value="Genomic_DNA"/>
</dbReference>
<dbReference type="SUPFAM" id="SSF54909">
    <property type="entry name" value="Dimeric alpha+beta barrel"/>
    <property type="match status" value="1"/>
</dbReference>
<evidence type="ECO:0000256" key="1">
    <source>
        <dbReference type="SAM" id="MobiDB-lite"/>
    </source>
</evidence>
<organism evidence="2 3">
    <name type="scientific">Amnibacterium kyonggiense</name>
    <dbReference type="NCBI Taxonomy" id="595671"/>
    <lineage>
        <taxon>Bacteria</taxon>
        <taxon>Bacillati</taxon>
        <taxon>Actinomycetota</taxon>
        <taxon>Actinomycetes</taxon>
        <taxon>Micrococcales</taxon>
        <taxon>Microbacteriaceae</taxon>
        <taxon>Amnibacterium</taxon>
    </lineage>
</organism>
<dbReference type="InterPro" id="IPR011008">
    <property type="entry name" value="Dimeric_a/b-barrel"/>
</dbReference>
<dbReference type="Proteomes" id="UP000295344">
    <property type="component" value="Unassembled WGS sequence"/>
</dbReference>
<protein>
    <submittedName>
        <fullName evidence="2">L-rhamnose mutarotase</fullName>
    </submittedName>
</protein>
<dbReference type="AlphaFoldDB" id="A0A4R7FQK7"/>